<evidence type="ECO:0000313" key="3">
    <source>
        <dbReference type="Proteomes" id="UP001172159"/>
    </source>
</evidence>
<accession>A0AA40BL89</accession>
<protein>
    <submittedName>
        <fullName evidence="2">Uncharacterized protein</fullName>
    </submittedName>
</protein>
<proteinExistence type="predicted"/>
<dbReference type="Proteomes" id="UP001172159">
    <property type="component" value="Unassembled WGS sequence"/>
</dbReference>
<feature type="region of interest" description="Disordered" evidence="1">
    <location>
        <begin position="1"/>
        <end position="79"/>
    </location>
</feature>
<comment type="caution">
    <text evidence="2">The sequence shown here is derived from an EMBL/GenBank/DDBJ whole genome shotgun (WGS) entry which is preliminary data.</text>
</comment>
<dbReference type="AlphaFoldDB" id="A0AA40BL89"/>
<evidence type="ECO:0000256" key="1">
    <source>
        <dbReference type="SAM" id="MobiDB-lite"/>
    </source>
</evidence>
<evidence type="ECO:0000313" key="2">
    <source>
        <dbReference type="EMBL" id="KAK0736314.1"/>
    </source>
</evidence>
<feature type="region of interest" description="Disordered" evidence="1">
    <location>
        <begin position="179"/>
        <end position="244"/>
    </location>
</feature>
<reference evidence="2" key="1">
    <citation type="submission" date="2023-06" db="EMBL/GenBank/DDBJ databases">
        <title>Genome-scale phylogeny and comparative genomics of the fungal order Sordariales.</title>
        <authorList>
            <consortium name="Lawrence Berkeley National Laboratory"/>
            <person name="Hensen N."/>
            <person name="Bonometti L."/>
            <person name="Westerberg I."/>
            <person name="Brannstrom I.O."/>
            <person name="Guillou S."/>
            <person name="Cros-Aarteil S."/>
            <person name="Calhoun S."/>
            <person name="Haridas S."/>
            <person name="Kuo A."/>
            <person name="Mondo S."/>
            <person name="Pangilinan J."/>
            <person name="Riley R."/>
            <person name="Labutti K."/>
            <person name="Andreopoulos B."/>
            <person name="Lipzen A."/>
            <person name="Chen C."/>
            <person name="Yanf M."/>
            <person name="Daum C."/>
            <person name="Ng V."/>
            <person name="Clum A."/>
            <person name="Steindorff A."/>
            <person name="Ohm R."/>
            <person name="Martin F."/>
            <person name="Silar P."/>
            <person name="Natvig D."/>
            <person name="Lalanne C."/>
            <person name="Gautier V."/>
            <person name="Ament-Velasquez S.L."/>
            <person name="Kruys A."/>
            <person name="Hutchinson M.I."/>
            <person name="Powell A.J."/>
            <person name="Barry K."/>
            <person name="Miller A.N."/>
            <person name="Grigoriev I.V."/>
            <person name="Debuchy R."/>
            <person name="Gladieux P."/>
            <person name="Thoren M.H."/>
            <person name="Johannesson H."/>
        </authorList>
    </citation>
    <scope>NUCLEOTIDE SEQUENCE</scope>
    <source>
        <strain evidence="2">CBS 540.89</strain>
    </source>
</reference>
<dbReference type="EMBL" id="JAUKTV010000006">
    <property type="protein sequence ID" value="KAK0736314.1"/>
    <property type="molecule type" value="Genomic_DNA"/>
</dbReference>
<feature type="compositionally biased region" description="Polar residues" evidence="1">
    <location>
        <begin position="1"/>
        <end position="20"/>
    </location>
</feature>
<sequence length="244" mass="26436">MGQKSSCLAHKQSASGTQAVGNHRPTENGTAQDLLKDIARRSKLQTRRMSAESPDGGAGTSNSKHASENGTAVEGNGSIKRLKTTSTEDVDTETLFAPPVTQEVVKPHVHEIRHEEIHRDIHVHTNHRMIQPVYDLEALPPRHFVPDENGNLVEVNESDLPECTGPNARWHIAAGPAPANINRQQAPGNTVAASTGSDISSESEHDSDSLSSTDSVVEEDRRNPQNEGAVRCHSIPPRDPRSDL</sequence>
<gene>
    <name evidence="2" type="ORF">B0T21DRAFT_411500</name>
</gene>
<organism evidence="2 3">
    <name type="scientific">Apiosordaria backusii</name>
    <dbReference type="NCBI Taxonomy" id="314023"/>
    <lineage>
        <taxon>Eukaryota</taxon>
        <taxon>Fungi</taxon>
        <taxon>Dikarya</taxon>
        <taxon>Ascomycota</taxon>
        <taxon>Pezizomycotina</taxon>
        <taxon>Sordariomycetes</taxon>
        <taxon>Sordariomycetidae</taxon>
        <taxon>Sordariales</taxon>
        <taxon>Lasiosphaeriaceae</taxon>
        <taxon>Apiosordaria</taxon>
    </lineage>
</organism>
<keyword evidence="3" id="KW-1185">Reference proteome</keyword>
<feature type="compositionally biased region" description="Polar residues" evidence="1">
    <location>
        <begin position="60"/>
        <end position="70"/>
    </location>
</feature>
<name>A0AA40BL89_9PEZI</name>
<feature type="compositionally biased region" description="Polar residues" evidence="1">
    <location>
        <begin position="181"/>
        <end position="196"/>
    </location>
</feature>